<protein>
    <recommendedName>
        <fullName evidence="10">Tyrosine recombinase XerC</fullName>
    </recommendedName>
</protein>
<comment type="similarity">
    <text evidence="10">Belongs to the 'phage' integrase family. XerC subfamily.</text>
</comment>
<keyword evidence="4 10" id="KW-0132">Cell division</keyword>
<keyword evidence="6 10" id="KW-0229">DNA integration</keyword>
<dbReference type="CDD" id="cd00798">
    <property type="entry name" value="INT_XerDC_C"/>
    <property type="match status" value="1"/>
</dbReference>
<dbReference type="Proteomes" id="UP000199287">
    <property type="component" value="Unassembled WGS sequence"/>
</dbReference>
<dbReference type="InterPro" id="IPR011010">
    <property type="entry name" value="DNA_brk_join_enz"/>
</dbReference>
<dbReference type="PROSITE" id="PS51900">
    <property type="entry name" value="CB"/>
    <property type="match status" value="1"/>
</dbReference>
<dbReference type="AlphaFoldDB" id="A0A1I3AF81"/>
<dbReference type="HAMAP" id="MF_01808">
    <property type="entry name" value="Recomb_XerC_XerD"/>
    <property type="match status" value="1"/>
</dbReference>
<keyword evidence="8 10" id="KW-0233">DNA recombination</keyword>
<dbReference type="InterPro" id="IPR011932">
    <property type="entry name" value="Recomb_XerD"/>
</dbReference>
<dbReference type="PANTHER" id="PTHR30349:SF81">
    <property type="entry name" value="TYROSINE RECOMBINASE XERC"/>
    <property type="match status" value="1"/>
</dbReference>
<dbReference type="GO" id="GO:0005737">
    <property type="term" value="C:cytoplasm"/>
    <property type="evidence" value="ECO:0007669"/>
    <property type="project" value="UniProtKB-SubCell"/>
</dbReference>
<evidence type="ECO:0000313" key="13">
    <source>
        <dbReference type="EMBL" id="SFH48590.1"/>
    </source>
</evidence>
<sequence length="295" mass="33597">MIHLLEDFSNFLITKRNLSKNTALSYKRDIKQLIQFLEKRNISSPKDVNHTTLINYSMMMEREGRAPSTIARSIVSIRCFFHFLTSHNHISNNPATDLETPKNEKKAPESLTTKDIELLLSQPDINTFKGSRDRAMLEILYATGIRVTELISLSSDDINLAVGFITCKSSKGKSRVIPLGKQAIGSLKDYIDRFWSHKVCYHRETRLFLNLQGNPISRQGFWKIMKSYAISAGIGTEITPHTLRHSFATHLIENGADLRAVQKMMGHSDISTTQMYAQVIKSKVRDVYNKTHPRA</sequence>
<evidence type="ECO:0000256" key="8">
    <source>
        <dbReference type="ARBA" id="ARBA00023172"/>
    </source>
</evidence>
<dbReference type="PANTHER" id="PTHR30349">
    <property type="entry name" value="PHAGE INTEGRASE-RELATED"/>
    <property type="match status" value="1"/>
</dbReference>
<dbReference type="SUPFAM" id="SSF56349">
    <property type="entry name" value="DNA breaking-rejoining enzymes"/>
    <property type="match status" value="1"/>
</dbReference>
<keyword evidence="7 10" id="KW-0238">DNA-binding</keyword>
<evidence type="ECO:0000259" key="11">
    <source>
        <dbReference type="PROSITE" id="PS51898"/>
    </source>
</evidence>
<dbReference type="InterPro" id="IPR023009">
    <property type="entry name" value="Tyrosine_recombinase_XerC/XerD"/>
</dbReference>
<evidence type="ECO:0000256" key="9">
    <source>
        <dbReference type="ARBA" id="ARBA00023306"/>
    </source>
</evidence>
<comment type="subcellular location">
    <subcellularLocation>
        <location evidence="1 10">Cytoplasm</location>
    </subcellularLocation>
</comment>
<evidence type="ECO:0000256" key="5">
    <source>
        <dbReference type="ARBA" id="ARBA00022829"/>
    </source>
</evidence>
<comment type="function">
    <text evidence="10">Site-specific tyrosine recombinase, which acts by catalyzing the cutting and rejoining of the recombining DNA molecules. The XerC-XerD complex is essential to convert dimers of the bacterial chromosome into monomers to permit their segregation at cell division. It also contributes to the segregational stability of plasmids.</text>
</comment>
<keyword evidence="9 10" id="KW-0131">Cell cycle</keyword>
<evidence type="ECO:0000256" key="3">
    <source>
        <dbReference type="ARBA" id="ARBA00022490"/>
    </source>
</evidence>
<dbReference type="NCBIfam" id="TIGR02225">
    <property type="entry name" value="recomb_XerD"/>
    <property type="match status" value="1"/>
</dbReference>
<evidence type="ECO:0000256" key="7">
    <source>
        <dbReference type="ARBA" id="ARBA00023125"/>
    </source>
</evidence>
<feature type="active site" description="O-(3'-phospho-DNA)-tyrosine intermediate" evidence="10">
    <location>
        <position position="276"/>
    </location>
</feature>
<dbReference type="GO" id="GO:0051301">
    <property type="term" value="P:cell division"/>
    <property type="evidence" value="ECO:0007669"/>
    <property type="project" value="UniProtKB-KW"/>
</dbReference>
<dbReference type="Gene3D" id="1.10.150.130">
    <property type="match status" value="1"/>
</dbReference>
<dbReference type="InterPro" id="IPR010998">
    <property type="entry name" value="Integrase_recombinase_N"/>
</dbReference>
<evidence type="ECO:0000256" key="6">
    <source>
        <dbReference type="ARBA" id="ARBA00022908"/>
    </source>
</evidence>
<feature type="active site" evidence="10">
    <location>
        <position position="244"/>
    </location>
</feature>
<evidence type="ECO:0000256" key="2">
    <source>
        <dbReference type="ARBA" id="ARBA00010450"/>
    </source>
</evidence>
<feature type="domain" description="Core-binding (CB)" evidence="12">
    <location>
        <begin position="1"/>
        <end position="85"/>
    </location>
</feature>
<dbReference type="EMBL" id="FOQA01000001">
    <property type="protein sequence ID" value="SFH48590.1"/>
    <property type="molecule type" value="Genomic_DNA"/>
</dbReference>
<dbReference type="GO" id="GO:0006313">
    <property type="term" value="P:DNA transposition"/>
    <property type="evidence" value="ECO:0007669"/>
    <property type="project" value="UniProtKB-UniRule"/>
</dbReference>
<dbReference type="Gene3D" id="1.10.443.10">
    <property type="entry name" value="Intergrase catalytic core"/>
    <property type="match status" value="1"/>
</dbReference>
<dbReference type="STRING" id="69895.SAMN05192551_101170"/>
<feature type="active site" evidence="10">
    <location>
        <position position="171"/>
    </location>
</feature>
<proteinExistence type="inferred from homology"/>
<keyword evidence="5 10" id="KW-0159">Chromosome partition</keyword>
<accession>A0A1I3AF81</accession>
<dbReference type="NCBIfam" id="NF001399">
    <property type="entry name" value="PRK00283.1"/>
    <property type="match status" value="1"/>
</dbReference>
<organism evidence="13 14">
    <name type="scientific">Tindallia magadiensis</name>
    <dbReference type="NCBI Taxonomy" id="69895"/>
    <lineage>
        <taxon>Bacteria</taxon>
        <taxon>Bacillati</taxon>
        <taxon>Bacillota</taxon>
        <taxon>Clostridia</taxon>
        <taxon>Peptostreptococcales</taxon>
        <taxon>Tindalliaceae</taxon>
        <taxon>Tindallia</taxon>
    </lineage>
</organism>
<keyword evidence="14" id="KW-1185">Reference proteome</keyword>
<evidence type="ECO:0000256" key="10">
    <source>
        <dbReference type="HAMAP-Rule" id="MF_01808"/>
    </source>
</evidence>
<dbReference type="Pfam" id="PF02899">
    <property type="entry name" value="Phage_int_SAM_1"/>
    <property type="match status" value="1"/>
</dbReference>
<comment type="subunit">
    <text evidence="10">Forms a cyclic heterotetrameric complex composed of two molecules of XerC and two molecules of XerD.</text>
</comment>
<dbReference type="InterPro" id="IPR050090">
    <property type="entry name" value="Tyrosine_recombinase_XerCD"/>
</dbReference>
<dbReference type="InterPro" id="IPR013762">
    <property type="entry name" value="Integrase-like_cat_sf"/>
</dbReference>
<comment type="similarity">
    <text evidence="2">Belongs to the 'phage' integrase family. XerD subfamily.</text>
</comment>
<feature type="active site" evidence="10">
    <location>
        <position position="146"/>
    </location>
</feature>
<feature type="active site" evidence="10">
    <location>
        <position position="267"/>
    </location>
</feature>
<evidence type="ECO:0000313" key="14">
    <source>
        <dbReference type="Proteomes" id="UP000199287"/>
    </source>
</evidence>
<name>A0A1I3AF81_9FIRM</name>
<dbReference type="InterPro" id="IPR002104">
    <property type="entry name" value="Integrase_catalytic"/>
</dbReference>
<feature type="domain" description="Tyr recombinase" evidence="11">
    <location>
        <begin position="106"/>
        <end position="289"/>
    </location>
</feature>
<dbReference type="GO" id="GO:0009037">
    <property type="term" value="F:tyrosine-based site-specific recombinase activity"/>
    <property type="evidence" value="ECO:0007669"/>
    <property type="project" value="UniProtKB-UniRule"/>
</dbReference>
<evidence type="ECO:0000256" key="4">
    <source>
        <dbReference type="ARBA" id="ARBA00022618"/>
    </source>
</evidence>
<feature type="active site" evidence="10">
    <location>
        <position position="241"/>
    </location>
</feature>
<dbReference type="PROSITE" id="PS51898">
    <property type="entry name" value="TYR_RECOMBINASE"/>
    <property type="match status" value="1"/>
</dbReference>
<dbReference type="OrthoDB" id="9801717at2"/>
<gene>
    <name evidence="10" type="primary">xerC</name>
    <name evidence="13" type="ORF">SAMN05192551_101170</name>
</gene>
<dbReference type="InterPro" id="IPR004107">
    <property type="entry name" value="Integrase_SAM-like_N"/>
</dbReference>
<dbReference type="NCBIfam" id="NF040815">
    <property type="entry name" value="recomb_XerA_Arch"/>
    <property type="match status" value="1"/>
</dbReference>
<dbReference type="InterPro" id="IPR044068">
    <property type="entry name" value="CB"/>
</dbReference>
<evidence type="ECO:0000259" key="12">
    <source>
        <dbReference type="PROSITE" id="PS51900"/>
    </source>
</evidence>
<evidence type="ECO:0000256" key="1">
    <source>
        <dbReference type="ARBA" id="ARBA00004496"/>
    </source>
</evidence>
<reference evidence="14" key="1">
    <citation type="submission" date="2016-10" db="EMBL/GenBank/DDBJ databases">
        <authorList>
            <person name="Varghese N."/>
            <person name="Submissions S."/>
        </authorList>
    </citation>
    <scope>NUCLEOTIDE SEQUENCE [LARGE SCALE GENOMIC DNA]</scope>
    <source>
        <strain evidence="14">Z-7934</strain>
    </source>
</reference>
<dbReference type="Pfam" id="PF00589">
    <property type="entry name" value="Phage_integrase"/>
    <property type="match status" value="1"/>
</dbReference>
<dbReference type="GO" id="GO:0003677">
    <property type="term" value="F:DNA binding"/>
    <property type="evidence" value="ECO:0007669"/>
    <property type="project" value="UniProtKB-UniRule"/>
</dbReference>
<dbReference type="RefSeq" id="WP_093368688.1">
    <property type="nucleotide sequence ID" value="NZ_FOQA01000001.1"/>
</dbReference>
<keyword evidence="3 10" id="KW-0963">Cytoplasm</keyword>
<dbReference type="GO" id="GO:0007059">
    <property type="term" value="P:chromosome segregation"/>
    <property type="evidence" value="ECO:0007669"/>
    <property type="project" value="UniProtKB-UniRule"/>
</dbReference>